<dbReference type="PANTHER" id="PTHR42695">
    <property type="entry name" value="GLUTAMINE AMIDOTRANSFERASE YLR126C-RELATED"/>
    <property type="match status" value="1"/>
</dbReference>
<dbReference type="SUPFAM" id="SSF52317">
    <property type="entry name" value="Class I glutamine amidotransferase-like"/>
    <property type="match status" value="1"/>
</dbReference>
<dbReference type="Pfam" id="PF00117">
    <property type="entry name" value="GATase"/>
    <property type="match status" value="1"/>
</dbReference>
<dbReference type="STRING" id="525918.SAMN05660964_03337"/>
<protein>
    <submittedName>
        <fullName evidence="2">GMP synthase (Glutamine-hydrolysing)</fullName>
    </submittedName>
</protein>
<dbReference type="InterPro" id="IPR017926">
    <property type="entry name" value="GATASE"/>
</dbReference>
<reference evidence="2 3" key="1">
    <citation type="submission" date="2016-10" db="EMBL/GenBank/DDBJ databases">
        <authorList>
            <person name="de Groot N.N."/>
        </authorList>
    </citation>
    <scope>NUCLEOTIDE SEQUENCE [LARGE SCALE GENOMIC DNA]</scope>
    <source>
        <strain evidence="2 3">DSM 21228</strain>
    </source>
</reference>
<organism evidence="2 3">
    <name type="scientific">Thiothrix caldifontis</name>
    <dbReference type="NCBI Taxonomy" id="525918"/>
    <lineage>
        <taxon>Bacteria</taxon>
        <taxon>Pseudomonadati</taxon>
        <taxon>Pseudomonadota</taxon>
        <taxon>Gammaproteobacteria</taxon>
        <taxon>Thiotrichales</taxon>
        <taxon>Thiotrichaceae</taxon>
        <taxon>Thiothrix</taxon>
    </lineage>
</organism>
<evidence type="ECO:0000313" key="2">
    <source>
        <dbReference type="EMBL" id="SEB06189.1"/>
    </source>
</evidence>
<keyword evidence="3" id="KW-1185">Reference proteome</keyword>
<gene>
    <name evidence="2" type="ORF">SAMN05660964_03337</name>
</gene>
<dbReference type="GO" id="GO:0005829">
    <property type="term" value="C:cytosol"/>
    <property type="evidence" value="ECO:0007669"/>
    <property type="project" value="TreeGrafter"/>
</dbReference>
<evidence type="ECO:0000313" key="3">
    <source>
        <dbReference type="Proteomes" id="UP000199397"/>
    </source>
</evidence>
<dbReference type="EMBL" id="FNQP01000030">
    <property type="protein sequence ID" value="SEB06189.1"/>
    <property type="molecule type" value="Genomic_DNA"/>
</dbReference>
<evidence type="ECO:0000259" key="1">
    <source>
        <dbReference type="Pfam" id="PF00117"/>
    </source>
</evidence>
<feature type="domain" description="Glutamine amidotransferase" evidence="1">
    <location>
        <begin position="46"/>
        <end position="185"/>
    </location>
</feature>
<dbReference type="Proteomes" id="UP000199397">
    <property type="component" value="Unassembled WGS sequence"/>
</dbReference>
<dbReference type="PANTHER" id="PTHR42695:SF5">
    <property type="entry name" value="GLUTAMINE AMIDOTRANSFERASE YLR126C-RELATED"/>
    <property type="match status" value="1"/>
</dbReference>
<dbReference type="InterPro" id="IPR044992">
    <property type="entry name" value="ChyE-like"/>
</dbReference>
<sequence>MPHKTVVAIRHVAFEDLGTLQPVLEQRGYTLRYCDIGVDSLTALHNAQIGLLVVLGAPIGAYDNALYPFLTPEMALITERLQQGLPTLGICLGAQLMARALGAQVAPMPAKEIGFAPLTLTAAGSQSVLQYLSAGLPVLHWHGDQFEIPAGLESLAQTPLCPHQAFAVGNHALALQFHLEADTSRIEQWLIGHCTELLSAGIDLSSLRQQATDYGTALRQASEAVIGAWLDEFESGQCAS</sequence>
<dbReference type="OrthoDB" id="9813383at2"/>
<name>A0A1H4G9B9_9GAMM</name>
<dbReference type="InterPro" id="IPR029062">
    <property type="entry name" value="Class_I_gatase-like"/>
</dbReference>
<dbReference type="RefSeq" id="WP_093070456.1">
    <property type="nucleotide sequence ID" value="NZ_FNQP01000030.1"/>
</dbReference>
<dbReference type="CDD" id="cd01741">
    <property type="entry name" value="GATase1_1"/>
    <property type="match status" value="1"/>
</dbReference>
<dbReference type="PROSITE" id="PS51273">
    <property type="entry name" value="GATASE_TYPE_1"/>
    <property type="match status" value="1"/>
</dbReference>
<dbReference type="NCBIfam" id="NF005458">
    <property type="entry name" value="PRK07053.1"/>
    <property type="match status" value="1"/>
</dbReference>
<dbReference type="AlphaFoldDB" id="A0A1H4G9B9"/>
<proteinExistence type="predicted"/>
<accession>A0A1H4G9B9</accession>
<dbReference type="Gene3D" id="3.40.50.880">
    <property type="match status" value="1"/>
</dbReference>